<gene>
    <name evidence="9" type="ORF">ACHAWO_006920</name>
</gene>
<dbReference type="AlphaFoldDB" id="A0ABD3NFS1"/>
<evidence type="ECO:0000256" key="3">
    <source>
        <dbReference type="ARBA" id="ARBA00022448"/>
    </source>
</evidence>
<dbReference type="Proteomes" id="UP001530400">
    <property type="component" value="Unassembled WGS sequence"/>
</dbReference>
<dbReference type="NCBIfam" id="TIGR00797">
    <property type="entry name" value="matE"/>
    <property type="match status" value="1"/>
</dbReference>
<evidence type="ECO:0008006" key="11">
    <source>
        <dbReference type="Google" id="ProtNLM"/>
    </source>
</evidence>
<feature type="transmembrane region" description="Helical" evidence="8">
    <location>
        <begin position="412"/>
        <end position="432"/>
    </location>
</feature>
<feature type="transmembrane region" description="Helical" evidence="8">
    <location>
        <begin position="379"/>
        <end position="400"/>
    </location>
</feature>
<keyword evidence="7 8" id="KW-0472">Membrane</keyword>
<accession>A0ABD3NFS1</accession>
<name>A0ABD3NFS1_9STRA</name>
<feature type="transmembrane region" description="Helical" evidence="8">
    <location>
        <begin position="69"/>
        <end position="89"/>
    </location>
</feature>
<dbReference type="CDD" id="cd13132">
    <property type="entry name" value="MATE_eukaryotic"/>
    <property type="match status" value="1"/>
</dbReference>
<dbReference type="Pfam" id="PF01554">
    <property type="entry name" value="MatE"/>
    <property type="match status" value="2"/>
</dbReference>
<reference evidence="9 10" key="1">
    <citation type="submission" date="2024-10" db="EMBL/GenBank/DDBJ databases">
        <title>Updated reference genomes for cyclostephanoid diatoms.</title>
        <authorList>
            <person name="Roberts W.R."/>
            <person name="Alverson A.J."/>
        </authorList>
    </citation>
    <scope>NUCLEOTIDE SEQUENCE [LARGE SCALE GENOMIC DNA]</scope>
    <source>
        <strain evidence="9 10">AJA010-31</strain>
    </source>
</reference>
<feature type="transmembrane region" description="Helical" evidence="8">
    <location>
        <begin position="39"/>
        <end position="62"/>
    </location>
</feature>
<sequence>MGDAIEEEVGCLPTSIDEFTPTPTATKTHRALFCKLAHLSYPLILCELFQSLLPVIDIAFVGNLGKDELAIAALATTWFNFVNVTMFGFMTAVDTFLAQSFGAGQLTNYGIWAGNSLVIVFLATVIASGVMTLCGPFMHLIVSVDLANGAQAFALRLIPGLFPYFLFKVLSKYLQTQHILAPSTLIGLLANIMNAVFNFSLIYLAGWGIAGSPWATTLTRTAELAMISLYINTKRNSVLEQTWPIVSCENLCSEQVRPFTRIALPGALAFLARGGFFEATTIMSSYLGIVNLGAHSIALSMNTFLFLTFPFAIGNAASILVGTSTGEGKALEARRSSHISLVFSYLVQLSVISVLLLRRHEIASLFSKDEEVSDTLSKLIPIMCVFLFCDASVATAGGIFRGIGRQKWLLRVNLFGSWLLAMPVAWCLAFRTNLGIYGLWWGMSVGVIISAISCQYVLNVCIDWRRECLKSTERLSSLDISNKRSSCEPLLQDDNTRQIYNESLG</sequence>
<dbReference type="GO" id="GO:0005886">
    <property type="term" value="C:plasma membrane"/>
    <property type="evidence" value="ECO:0007669"/>
    <property type="project" value="UniProtKB-SubCell"/>
</dbReference>
<feature type="transmembrane region" description="Helical" evidence="8">
    <location>
        <begin position="438"/>
        <end position="462"/>
    </location>
</feature>
<dbReference type="InterPro" id="IPR002528">
    <property type="entry name" value="MATE_fam"/>
</dbReference>
<feature type="transmembrane region" description="Helical" evidence="8">
    <location>
        <begin position="301"/>
        <end position="321"/>
    </location>
</feature>
<feature type="transmembrane region" description="Helical" evidence="8">
    <location>
        <begin position="109"/>
        <end position="134"/>
    </location>
</feature>
<evidence type="ECO:0000256" key="7">
    <source>
        <dbReference type="ARBA" id="ARBA00023136"/>
    </source>
</evidence>
<organism evidence="9 10">
    <name type="scientific">Cyclotella atomus</name>
    <dbReference type="NCBI Taxonomy" id="382360"/>
    <lineage>
        <taxon>Eukaryota</taxon>
        <taxon>Sar</taxon>
        <taxon>Stramenopiles</taxon>
        <taxon>Ochrophyta</taxon>
        <taxon>Bacillariophyta</taxon>
        <taxon>Coscinodiscophyceae</taxon>
        <taxon>Thalassiosirophycidae</taxon>
        <taxon>Stephanodiscales</taxon>
        <taxon>Stephanodiscaceae</taxon>
        <taxon>Cyclotella</taxon>
    </lineage>
</organism>
<evidence type="ECO:0000256" key="4">
    <source>
        <dbReference type="ARBA" id="ARBA00022475"/>
    </source>
</evidence>
<keyword evidence="10" id="KW-1185">Reference proteome</keyword>
<proteinExistence type="inferred from homology"/>
<evidence type="ECO:0000313" key="9">
    <source>
        <dbReference type="EMBL" id="KAL3773816.1"/>
    </source>
</evidence>
<comment type="similarity">
    <text evidence="2">Belongs to the multi antimicrobial extrusion (MATE) (TC 2.A.66.1) family.</text>
</comment>
<evidence type="ECO:0000256" key="2">
    <source>
        <dbReference type="ARBA" id="ARBA00010199"/>
    </source>
</evidence>
<evidence type="ECO:0000313" key="10">
    <source>
        <dbReference type="Proteomes" id="UP001530400"/>
    </source>
</evidence>
<evidence type="ECO:0000256" key="5">
    <source>
        <dbReference type="ARBA" id="ARBA00022692"/>
    </source>
</evidence>
<keyword evidence="5 8" id="KW-0812">Transmembrane</keyword>
<evidence type="ECO:0000256" key="8">
    <source>
        <dbReference type="SAM" id="Phobius"/>
    </source>
</evidence>
<dbReference type="InterPro" id="IPR048279">
    <property type="entry name" value="MdtK-like"/>
</dbReference>
<evidence type="ECO:0000256" key="1">
    <source>
        <dbReference type="ARBA" id="ARBA00004651"/>
    </source>
</evidence>
<comment type="caution">
    <text evidence="9">The sequence shown here is derived from an EMBL/GenBank/DDBJ whole genome shotgun (WGS) entry which is preliminary data.</text>
</comment>
<protein>
    <recommendedName>
        <fullName evidence="11">Multidrug and toxic compound extrusion protein</fullName>
    </recommendedName>
</protein>
<dbReference type="InterPro" id="IPR045069">
    <property type="entry name" value="MATE_euk"/>
</dbReference>
<dbReference type="EMBL" id="JALLPJ020001218">
    <property type="protein sequence ID" value="KAL3773816.1"/>
    <property type="molecule type" value="Genomic_DNA"/>
</dbReference>
<dbReference type="PANTHER" id="PTHR11206">
    <property type="entry name" value="MULTIDRUG RESISTANCE PROTEIN"/>
    <property type="match status" value="1"/>
</dbReference>
<keyword evidence="4" id="KW-1003">Cell membrane</keyword>
<keyword evidence="6 8" id="KW-1133">Transmembrane helix</keyword>
<comment type="subcellular location">
    <subcellularLocation>
        <location evidence="1">Cell membrane</location>
        <topology evidence="1">Multi-pass membrane protein</topology>
    </subcellularLocation>
</comment>
<dbReference type="PIRSF" id="PIRSF006603">
    <property type="entry name" value="DinF"/>
    <property type="match status" value="1"/>
</dbReference>
<feature type="transmembrane region" description="Helical" evidence="8">
    <location>
        <begin position="146"/>
        <end position="167"/>
    </location>
</feature>
<feature type="transmembrane region" description="Helical" evidence="8">
    <location>
        <begin position="179"/>
        <end position="204"/>
    </location>
</feature>
<keyword evidence="3" id="KW-0813">Transport</keyword>
<evidence type="ECO:0000256" key="6">
    <source>
        <dbReference type="ARBA" id="ARBA00022989"/>
    </source>
</evidence>
<feature type="transmembrane region" description="Helical" evidence="8">
    <location>
        <begin position="342"/>
        <end position="359"/>
    </location>
</feature>